<name>G9YGU4_9FIRM</name>
<evidence type="ECO:0000313" key="1">
    <source>
        <dbReference type="EMBL" id="EHM41642.1"/>
    </source>
</evidence>
<keyword evidence="2" id="KW-1185">Reference proteome</keyword>
<dbReference type="EMBL" id="AGCJ01000030">
    <property type="protein sequence ID" value="EHM41642.1"/>
    <property type="molecule type" value="Genomic_DNA"/>
</dbReference>
<dbReference type="STRING" id="861450.HMPREF0080_00864"/>
<dbReference type="AlphaFoldDB" id="G9YGU4"/>
<protein>
    <submittedName>
        <fullName evidence="1">Uncharacterized protein</fullName>
    </submittedName>
</protein>
<proteinExistence type="predicted"/>
<evidence type="ECO:0000313" key="2">
    <source>
        <dbReference type="Proteomes" id="UP000005481"/>
    </source>
</evidence>
<dbReference type="Proteomes" id="UP000005481">
    <property type="component" value="Unassembled WGS sequence"/>
</dbReference>
<gene>
    <name evidence="1" type="ORF">HMPREF0080_00864</name>
</gene>
<dbReference type="HOGENOM" id="CLU_2950086_0_0_9"/>
<sequence>MVRHDVKKGRQCFRNGFTQEIRSKKSFRTGKIFLYAGIGHNVSLLDFTGNTVFGVQGKI</sequence>
<accession>G9YGU4</accession>
<reference evidence="1 2" key="1">
    <citation type="submission" date="2011-08" db="EMBL/GenBank/DDBJ databases">
        <authorList>
            <person name="Weinstock G."/>
            <person name="Sodergren E."/>
            <person name="Clifton S."/>
            <person name="Fulton L."/>
            <person name="Fulton B."/>
            <person name="Courtney L."/>
            <person name="Fronick C."/>
            <person name="Harrison M."/>
            <person name="Strong C."/>
            <person name="Farmer C."/>
            <person name="Delahaunty K."/>
            <person name="Markovic C."/>
            <person name="Hall O."/>
            <person name="Minx P."/>
            <person name="Tomlinson C."/>
            <person name="Mitreva M."/>
            <person name="Hou S."/>
            <person name="Chen J."/>
            <person name="Wollam A."/>
            <person name="Pepin K.H."/>
            <person name="Johnson M."/>
            <person name="Bhonagiri V."/>
            <person name="Zhang X."/>
            <person name="Suruliraj S."/>
            <person name="Warren W."/>
            <person name="Chinwalla A."/>
            <person name="Mardis E.R."/>
            <person name="Wilson R.K."/>
        </authorList>
    </citation>
    <scope>NUCLEOTIDE SEQUENCE [LARGE SCALE GENOMIC DNA]</scope>
    <source>
        <strain evidence="1 2">F0357</strain>
    </source>
</reference>
<comment type="caution">
    <text evidence="1">The sequence shown here is derived from an EMBL/GenBank/DDBJ whole genome shotgun (WGS) entry which is preliminary data.</text>
</comment>
<organism evidence="1 2">
    <name type="scientific">Anaeroglobus geminatus F0357</name>
    <dbReference type="NCBI Taxonomy" id="861450"/>
    <lineage>
        <taxon>Bacteria</taxon>
        <taxon>Bacillati</taxon>
        <taxon>Bacillota</taxon>
        <taxon>Negativicutes</taxon>
        <taxon>Veillonellales</taxon>
        <taxon>Veillonellaceae</taxon>
        <taxon>Anaeroglobus</taxon>
    </lineage>
</organism>